<keyword evidence="2" id="KW-1185">Reference proteome</keyword>
<name>A0A0S3SAM2_PHAAN</name>
<organism evidence="1 2">
    <name type="scientific">Vigna angularis var. angularis</name>
    <dbReference type="NCBI Taxonomy" id="157739"/>
    <lineage>
        <taxon>Eukaryota</taxon>
        <taxon>Viridiplantae</taxon>
        <taxon>Streptophyta</taxon>
        <taxon>Embryophyta</taxon>
        <taxon>Tracheophyta</taxon>
        <taxon>Spermatophyta</taxon>
        <taxon>Magnoliopsida</taxon>
        <taxon>eudicotyledons</taxon>
        <taxon>Gunneridae</taxon>
        <taxon>Pentapetalae</taxon>
        <taxon>rosids</taxon>
        <taxon>fabids</taxon>
        <taxon>Fabales</taxon>
        <taxon>Fabaceae</taxon>
        <taxon>Papilionoideae</taxon>
        <taxon>50 kb inversion clade</taxon>
        <taxon>NPAAA clade</taxon>
        <taxon>indigoferoid/millettioid clade</taxon>
        <taxon>Phaseoleae</taxon>
        <taxon>Vigna</taxon>
    </lineage>
</organism>
<feature type="non-terminal residue" evidence="1">
    <location>
        <position position="1"/>
    </location>
</feature>
<gene>
    <name evidence="1" type="primary">Vigan.06G091900</name>
    <name evidence="1" type="ORF">VIGAN_06091900</name>
</gene>
<sequence>QQQKEDIYIILHFENGQPKRWRVTVRRLKTFCLRVKREVVREGCVSAWSYSSHLGKRDLLSFFEVKHLEKDVTREKGSRSQLLCHVHEG</sequence>
<dbReference type="EMBL" id="AP015039">
    <property type="protein sequence ID" value="BAT89838.1"/>
    <property type="molecule type" value="Genomic_DNA"/>
</dbReference>
<protein>
    <submittedName>
        <fullName evidence="1">Uncharacterized protein</fullName>
    </submittedName>
</protein>
<accession>A0A0S3SAM2</accession>
<evidence type="ECO:0000313" key="1">
    <source>
        <dbReference type="EMBL" id="BAT89838.1"/>
    </source>
</evidence>
<evidence type="ECO:0000313" key="2">
    <source>
        <dbReference type="Proteomes" id="UP000291084"/>
    </source>
</evidence>
<reference evidence="1 2" key="1">
    <citation type="journal article" date="2015" name="Sci. Rep.">
        <title>The power of single molecule real-time sequencing technology in the de novo assembly of a eukaryotic genome.</title>
        <authorList>
            <person name="Sakai H."/>
            <person name="Naito K."/>
            <person name="Ogiso-Tanaka E."/>
            <person name="Takahashi Y."/>
            <person name="Iseki K."/>
            <person name="Muto C."/>
            <person name="Satou K."/>
            <person name="Teruya K."/>
            <person name="Shiroma A."/>
            <person name="Shimoji M."/>
            <person name="Hirano T."/>
            <person name="Itoh T."/>
            <person name="Kaga A."/>
            <person name="Tomooka N."/>
        </authorList>
    </citation>
    <scope>NUCLEOTIDE SEQUENCE [LARGE SCALE GENOMIC DNA]</scope>
    <source>
        <strain evidence="2">cv. Shumari</strain>
    </source>
</reference>
<dbReference type="Proteomes" id="UP000291084">
    <property type="component" value="Chromosome 6"/>
</dbReference>
<dbReference type="AlphaFoldDB" id="A0A0S3SAM2"/>
<proteinExistence type="predicted"/>